<accession>A0ABZ3E7V8</accession>
<evidence type="ECO:0000313" key="2">
    <source>
        <dbReference type="EMBL" id="XAF55066.1"/>
    </source>
</evidence>
<feature type="region of interest" description="Disordered" evidence="1">
    <location>
        <begin position="1"/>
        <end position="24"/>
    </location>
</feature>
<dbReference type="EMBL" id="CP152380">
    <property type="protein sequence ID" value="XAF55066.1"/>
    <property type="molecule type" value="Genomic_DNA"/>
</dbReference>
<keyword evidence="3" id="KW-1185">Reference proteome</keyword>
<evidence type="ECO:0000313" key="3">
    <source>
        <dbReference type="Proteomes" id="UP001445268"/>
    </source>
</evidence>
<sequence length="116" mass="13132">MTATQRDDKPSVKTPELKGGHLARSAAMLYQNPEFRRYLDRAQSHKGGVHIPDGTHSEEDARDLIVTACNIGSRAELDHNVQAATKFRQIKAHYQRWLGRQKRREGNQQHESTTGA</sequence>
<name>A0ABZ3E7V8_9GAMM</name>
<dbReference type="Proteomes" id="UP001445268">
    <property type="component" value="Chromosome"/>
</dbReference>
<gene>
    <name evidence="2" type="ORF">AAGT77_05835</name>
</gene>
<organism evidence="2 3">
    <name type="scientific">Marinobacter alkaliphilus</name>
    <dbReference type="NCBI Taxonomy" id="254719"/>
    <lineage>
        <taxon>Bacteria</taxon>
        <taxon>Pseudomonadati</taxon>
        <taxon>Pseudomonadota</taxon>
        <taxon>Gammaproteobacteria</taxon>
        <taxon>Pseudomonadales</taxon>
        <taxon>Marinobacteraceae</taxon>
        <taxon>Marinobacter</taxon>
    </lineage>
</organism>
<proteinExistence type="predicted"/>
<protein>
    <submittedName>
        <fullName evidence="2">Uncharacterized protein</fullName>
    </submittedName>
</protein>
<feature type="compositionally biased region" description="Basic and acidic residues" evidence="1">
    <location>
        <begin position="1"/>
        <end position="19"/>
    </location>
</feature>
<dbReference type="RefSeq" id="WP_342632099.1">
    <property type="nucleotide sequence ID" value="NZ_CP152380.1"/>
</dbReference>
<evidence type="ECO:0000256" key="1">
    <source>
        <dbReference type="SAM" id="MobiDB-lite"/>
    </source>
</evidence>
<reference evidence="2 3" key="1">
    <citation type="submission" date="2024-04" db="EMBL/GenBank/DDBJ databases">
        <title>Marinobacter sp. SBY-1.</title>
        <authorList>
            <person name="Pan C."/>
        </authorList>
    </citation>
    <scope>NUCLEOTIDE SEQUENCE [LARGE SCALE GENOMIC DNA]</scope>
    <source>
        <strain evidence="2 3">SBY-1</strain>
    </source>
</reference>